<dbReference type="AlphaFoldDB" id="A0A538SZ14"/>
<gene>
    <name evidence="3" type="ORF">E6K72_04700</name>
</gene>
<keyword evidence="2" id="KW-0472">Membrane</keyword>
<feature type="transmembrane region" description="Helical" evidence="2">
    <location>
        <begin position="235"/>
        <end position="255"/>
    </location>
</feature>
<name>A0A538SZ14_UNCEI</name>
<evidence type="ECO:0000313" key="4">
    <source>
        <dbReference type="Proteomes" id="UP000317716"/>
    </source>
</evidence>
<keyword evidence="2" id="KW-1133">Transmembrane helix</keyword>
<feature type="compositionally biased region" description="Low complexity" evidence="1">
    <location>
        <begin position="13"/>
        <end position="31"/>
    </location>
</feature>
<evidence type="ECO:0008006" key="5">
    <source>
        <dbReference type="Google" id="ProtNLM"/>
    </source>
</evidence>
<dbReference type="EMBL" id="VBOS01000157">
    <property type="protein sequence ID" value="TMQ56637.1"/>
    <property type="molecule type" value="Genomic_DNA"/>
</dbReference>
<evidence type="ECO:0000256" key="1">
    <source>
        <dbReference type="SAM" id="MobiDB-lite"/>
    </source>
</evidence>
<accession>A0A538SZ14</accession>
<organism evidence="3 4">
    <name type="scientific">Eiseniibacteriota bacterium</name>
    <dbReference type="NCBI Taxonomy" id="2212470"/>
    <lineage>
        <taxon>Bacteria</taxon>
        <taxon>Candidatus Eiseniibacteriota</taxon>
    </lineage>
</organism>
<sequence length="278" mass="29624">MPLPSRFARADQAATATKPPSATSASPTAIAGEPSATPSLTPVQIRESIDRARELIKTHEYDAAIETLTAVTHAAKIETGALRDAYLLLIKTWVFYGADLEAGKNGRESAKLNYDRAKELIKECLSIKELRNTSPDPPSEYPEKMINLFTEVLGESFGSFRVLVLRPVDATVLLDGDTLRMLPGEKVLGEVHIPVGAHHVVVAAKGYKRRTETIQIQPGSIIEQSYSLGKRRSGAWYAGVSVAAAGVVAAAFAAGSAHHGSGPPPETPLPTAPSPPSR</sequence>
<feature type="region of interest" description="Disordered" evidence="1">
    <location>
        <begin position="255"/>
        <end position="278"/>
    </location>
</feature>
<proteinExistence type="predicted"/>
<keyword evidence="2" id="KW-0812">Transmembrane</keyword>
<feature type="compositionally biased region" description="Pro residues" evidence="1">
    <location>
        <begin position="262"/>
        <end position="278"/>
    </location>
</feature>
<evidence type="ECO:0000313" key="3">
    <source>
        <dbReference type="EMBL" id="TMQ56637.1"/>
    </source>
</evidence>
<comment type="caution">
    <text evidence="3">The sequence shown here is derived from an EMBL/GenBank/DDBJ whole genome shotgun (WGS) entry which is preliminary data.</text>
</comment>
<feature type="region of interest" description="Disordered" evidence="1">
    <location>
        <begin position="1"/>
        <end position="41"/>
    </location>
</feature>
<evidence type="ECO:0000256" key="2">
    <source>
        <dbReference type="SAM" id="Phobius"/>
    </source>
</evidence>
<reference evidence="3 4" key="1">
    <citation type="journal article" date="2019" name="Nat. Microbiol.">
        <title>Mediterranean grassland soil C-N compound turnover is dependent on rainfall and depth, and is mediated by genomically divergent microorganisms.</title>
        <authorList>
            <person name="Diamond S."/>
            <person name="Andeer P.F."/>
            <person name="Li Z."/>
            <person name="Crits-Christoph A."/>
            <person name="Burstein D."/>
            <person name="Anantharaman K."/>
            <person name="Lane K.R."/>
            <person name="Thomas B.C."/>
            <person name="Pan C."/>
            <person name="Northen T.R."/>
            <person name="Banfield J.F."/>
        </authorList>
    </citation>
    <scope>NUCLEOTIDE SEQUENCE [LARGE SCALE GENOMIC DNA]</scope>
    <source>
        <strain evidence="3">WS_2</strain>
    </source>
</reference>
<protein>
    <recommendedName>
        <fullName evidence="5">PEGA domain-containing protein</fullName>
    </recommendedName>
</protein>
<dbReference type="Proteomes" id="UP000317716">
    <property type="component" value="Unassembled WGS sequence"/>
</dbReference>